<proteinExistence type="predicted"/>
<gene>
    <name evidence="3" type="ORF">EWM63_11775</name>
</gene>
<reference evidence="3 4" key="1">
    <citation type="submission" date="2019-02" db="EMBL/GenBank/DDBJ databases">
        <title>Draft Genome Sequences of Six Type Strains of the Genus Massilia.</title>
        <authorList>
            <person name="Miess H."/>
            <person name="Frediansyhah A."/>
            <person name="Gross H."/>
        </authorList>
    </citation>
    <scope>NUCLEOTIDE SEQUENCE [LARGE SCALE GENOMIC DNA]</scope>
    <source>
        <strain evidence="3 4">DSM 17473</strain>
    </source>
</reference>
<protein>
    <recommendedName>
        <fullName evidence="2">Putative Flp pilus-assembly TadG-like N-terminal domain-containing protein</fullName>
    </recommendedName>
</protein>
<dbReference type="KEGG" id="plue:EWM63_11775"/>
<feature type="transmembrane region" description="Helical" evidence="1">
    <location>
        <begin position="12"/>
        <end position="41"/>
    </location>
</feature>
<dbReference type="Proteomes" id="UP000290637">
    <property type="component" value="Chromosome"/>
</dbReference>
<dbReference type="OrthoDB" id="8595764at2"/>
<organism evidence="3 4">
    <name type="scientific">Pseudoduganella lutea</name>
    <dbReference type="NCBI Taxonomy" id="321985"/>
    <lineage>
        <taxon>Bacteria</taxon>
        <taxon>Pseudomonadati</taxon>
        <taxon>Pseudomonadota</taxon>
        <taxon>Betaproteobacteria</taxon>
        <taxon>Burkholderiales</taxon>
        <taxon>Oxalobacteraceae</taxon>
        <taxon>Telluria group</taxon>
        <taxon>Pseudoduganella</taxon>
    </lineage>
</organism>
<sequence length="488" mass="51700">MKQLPAIARRQHGVVMIMYALMVTVILGFSGLVVDLGLVYLRRAQLQAAADNIAIGAAHKLNGTIAGVNAAVAEAAGIAKTLPVVAATSDAGVAAALRFSNDPHADASAWLDAAAAKAAPAELLYVRADMGALPDAMRQVQPLLMGVLGKMVSFDVRPVAVAGRGSLNVMPLAICARKTDPMTIRINGVGPTALTEQVAYGFRMGITYNLLNLNPNGNQPVYFHVDPLTPADTPGTELTMRNEVLAPFMCSGTVAYSRIGNRSLNVRKQEPAVTGPFGLWRQLNSRFNEYDTAGAAPACTRFGAPPDQNIKSFRSVTWQAATTQVSAQPAIVDGGLATVADRPYAELNGAFKPTAAQYGTRWAFHSPRTVDNIKFQSSWSLLYPSTPTVTGPSTTFGTGWVASGPYHSTTPSMPYYIRPDAGPSQRGRRLMHVPLLRCPVSGNQATVLAYGRFYLSAPATDTEIPAEFGGAVTLAEEGSLAGPVELFP</sequence>
<feature type="domain" description="Putative Flp pilus-assembly TadG-like N-terminal" evidence="2">
    <location>
        <begin position="13"/>
        <end position="52"/>
    </location>
</feature>
<evidence type="ECO:0000313" key="3">
    <source>
        <dbReference type="EMBL" id="QBE63567.1"/>
    </source>
</evidence>
<dbReference type="RefSeq" id="WP_130186688.1">
    <property type="nucleotide sequence ID" value="NZ_CP035913.1"/>
</dbReference>
<keyword evidence="1" id="KW-0812">Transmembrane</keyword>
<evidence type="ECO:0000259" key="2">
    <source>
        <dbReference type="Pfam" id="PF13400"/>
    </source>
</evidence>
<keyword evidence="1" id="KW-0472">Membrane</keyword>
<dbReference type="InterPro" id="IPR028087">
    <property type="entry name" value="Tad_N"/>
</dbReference>
<dbReference type="EMBL" id="CP035913">
    <property type="protein sequence ID" value="QBE63567.1"/>
    <property type="molecule type" value="Genomic_DNA"/>
</dbReference>
<name>A0A4P6KX87_9BURK</name>
<evidence type="ECO:0000313" key="4">
    <source>
        <dbReference type="Proteomes" id="UP000290637"/>
    </source>
</evidence>
<evidence type="ECO:0000256" key="1">
    <source>
        <dbReference type="SAM" id="Phobius"/>
    </source>
</evidence>
<dbReference type="Pfam" id="PF13400">
    <property type="entry name" value="Tad"/>
    <property type="match status" value="1"/>
</dbReference>
<accession>A0A4P6KX87</accession>
<dbReference type="AlphaFoldDB" id="A0A4P6KX87"/>
<keyword evidence="4" id="KW-1185">Reference proteome</keyword>
<keyword evidence="1" id="KW-1133">Transmembrane helix</keyword>